<organism evidence="2 3">
    <name type="scientific">Cyanomargarita calcarea GSE-NOS-MK-12-04C</name>
    <dbReference type="NCBI Taxonomy" id="2839659"/>
    <lineage>
        <taxon>Bacteria</taxon>
        <taxon>Bacillati</taxon>
        <taxon>Cyanobacteriota</taxon>
        <taxon>Cyanophyceae</taxon>
        <taxon>Nostocales</taxon>
        <taxon>Cyanomargaritaceae</taxon>
        <taxon>Cyanomargarita</taxon>
    </lineage>
</organism>
<name>A0A951QRQ0_9CYAN</name>
<dbReference type="SUPFAM" id="SSF53756">
    <property type="entry name" value="UDP-Glycosyltransferase/glycogen phosphorylase"/>
    <property type="match status" value="1"/>
</dbReference>
<dbReference type="Gene3D" id="3.40.50.2000">
    <property type="entry name" value="Glycogen Phosphorylase B"/>
    <property type="match status" value="2"/>
</dbReference>
<keyword evidence="2" id="KW-0328">Glycosyltransferase</keyword>
<dbReference type="PANTHER" id="PTHR45947">
    <property type="entry name" value="SULFOQUINOVOSYL TRANSFERASE SQD2"/>
    <property type="match status" value="1"/>
</dbReference>
<comment type="caution">
    <text evidence="2">The sequence shown here is derived from an EMBL/GenBank/DDBJ whole genome shotgun (WGS) entry which is preliminary data.</text>
</comment>
<sequence>MKNEPLRVAIFTGLFAPFLTGVSVAVHQRVRWLLEQGHEVFLVHPEINEKYPKSVGKRPMPGLDELKVFPKFSSYAFPTQPLIFYKSLPQPLHYGYWSDTKLLQKFQPDIVVVEEAAQMRGFYSLLLEGYGRPVGSEYGKRTGTPTISLFHTDIAAYIRYYLGNQIYSFVRPVIPTVIKRFTDAYDITFFSSREQLAKYTELKCQRGQYLPYQGIDCQKFHPRNICYDPIPKDDRPTLLFVGRITAEKNVTQLIHAFPIIAAKIPNVHLVIIGSGPQDEEVRQQAKQFDGITIWGESHGTELLGWYARADIFVNPSVTENFCTTTNEALASGTPVVAALAPSTSEQVIPGINGFLAEPNNPTDFALKAIAILENPTLKEEMTKQARPSIIEFDWSACMSKFEDKLYELVLNSKKY</sequence>
<reference evidence="2" key="2">
    <citation type="journal article" date="2022" name="Microbiol. Resour. Announc.">
        <title>Metagenome Sequencing to Explore Phylogenomics of Terrestrial Cyanobacteria.</title>
        <authorList>
            <person name="Ward R.D."/>
            <person name="Stajich J.E."/>
            <person name="Johansen J.R."/>
            <person name="Huntemann M."/>
            <person name="Clum A."/>
            <person name="Foster B."/>
            <person name="Foster B."/>
            <person name="Roux S."/>
            <person name="Palaniappan K."/>
            <person name="Varghese N."/>
            <person name="Mukherjee S."/>
            <person name="Reddy T.B.K."/>
            <person name="Daum C."/>
            <person name="Copeland A."/>
            <person name="Chen I.A."/>
            <person name="Ivanova N.N."/>
            <person name="Kyrpides N.C."/>
            <person name="Shapiro N."/>
            <person name="Eloe-Fadrosh E.A."/>
            <person name="Pietrasiak N."/>
        </authorList>
    </citation>
    <scope>NUCLEOTIDE SEQUENCE</scope>
    <source>
        <strain evidence="2">GSE-NOS-MK-12-04C</strain>
    </source>
</reference>
<dbReference type="EMBL" id="JAHHGZ010000041">
    <property type="protein sequence ID" value="MBW4671214.1"/>
    <property type="molecule type" value="Genomic_DNA"/>
</dbReference>
<evidence type="ECO:0000259" key="1">
    <source>
        <dbReference type="Pfam" id="PF00534"/>
    </source>
</evidence>
<dbReference type="AlphaFoldDB" id="A0A951QRQ0"/>
<evidence type="ECO:0000313" key="2">
    <source>
        <dbReference type="EMBL" id="MBW4671214.1"/>
    </source>
</evidence>
<dbReference type="InterPro" id="IPR050194">
    <property type="entry name" value="Glycosyltransferase_grp1"/>
</dbReference>
<reference evidence="2" key="1">
    <citation type="submission" date="2021-05" db="EMBL/GenBank/DDBJ databases">
        <authorList>
            <person name="Pietrasiak N."/>
            <person name="Ward R."/>
            <person name="Stajich J.E."/>
            <person name="Kurbessoian T."/>
        </authorList>
    </citation>
    <scope>NUCLEOTIDE SEQUENCE</scope>
    <source>
        <strain evidence="2">GSE-NOS-MK-12-04C</strain>
    </source>
</reference>
<protein>
    <submittedName>
        <fullName evidence="2">Glycosyltransferase</fullName>
        <ecNumber evidence="2">2.4.-.-</ecNumber>
    </submittedName>
</protein>
<dbReference type="Proteomes" id="UP000729701">
    <property type="component" value="Unassembled WGS sequence"/>
</dbReference>
<dbReference type="InterPro" id="IPR001296">
    <property type="entry name" value="Glyco_trans_1"/>
</dbReference>
<evidence type="ECO:0000313" key="3">
    <source>
        <dbReference type="Proteomes" id="UP000729701"/>
    </source>
</evidence>
<dbReference type="GO" id="GO:0016757">
    <property type="term" value="F:glycosyltransferase activity"/>
    <property type="evidence" value="ECO:0007669"/>
    <property type="project" value="UniProtKB-KW"/>
</dbReference>
<dbReference type="PANTHER" id="PTHR45947:SF3">
    <property type="entry name" value="SULFOQUINOVOSYL TRANSFERASE SQD2"/>
    <property type="match status" value="1"/>
</dbReference>
<proteinExistence type="predicted"/>
<dbReference type="EC" id="2.4.-.-" evidence="2"/>
<accession>A0A951QRQ0</accession>
<gene>
    <name evidence="2" type="ORF">KME60_28275</name>
</gene>
<feature type="domain" description="Glycosyl transferase family 1" evidence="1">
    <location>
        <begin position="232"/>
        <end position="386"/>
    </location>
</feature>
<keyword evidence="2" id="KW-0808">Transferase</keyword>
<dbReference type="Pfam" id="PF00534">
    <property type="entry name" value="Glycos_transf_1"/>
    <property type="match status" value="1"/>
</dbReference>